<proteinExistence type="predicted"/>
<keyword evidence="2" id="KW-0472">Membrane</keyword>
<feature type="transmembrane region" description="Helical" evidence="2">
    <location>
        <begin position="133"/>
        <end position="156"/>
    </location>
</feature>
<accession>A0ABW5FUL8</accession>
<sequence>MRSCPACGASVADTDDFCGNCGTYLGWGTTAGDTSVTAQDVHPQDTPAGTDQPAAVQPAKPARPRPAPDIPVEVVTEDGPPCPVCGTPNPPGRRFCRRCAAPLTETTVVVARKPWWRRIRVPRWFRIGGSGFLVRRLVILITLVALILAGILLFPLGKGLFEDLLDKTKTPAPIGPVRVVASAEVPGHPAAAATDGLSNRYWGAPRPGEWIEFTFDHPFRLLSLVVHAGPSSDREQFTQEARPAGLDVIVTAADGNSETRPVELADQPGPQTIDLGISDVVRIRVVLRSATGLSQGKHIAVGEIEFFQRS</sequence>
<evidence type="ECO:0000259" key="3">
    <source>
        <dbReference type="Pfam" id="PF13240"/>
    </source>
</evidence>
<feature type="region of interest" description="Disordered" evidence="1">
    <location>
        <begin position="35"/>
        <end position="67"/>
    </location>
</feature>
<dbReference type="InterPro" id="IPR026870">
    <property type="entry name" value="Zinc_ribbon_dom"/>
</dbReference>
<gene>
    <name evidence="5" type="ORF">ACFSXZ_08615</name>
</gene>
<evidence type="ECO:0000256" key="1">
    <source>
        <dbReference type="SAM" id="MobiDB-lite"/>
    </source>
</evidence>
<evidence type="ECO:0000259" key="4">
    <source>
        <dbReference type="Pfam" id="PF13248"/>
    </source>
</evidence>
<protein>
    <submittedName>
        <fullName evidence="5">Zinc-ribbon domain-containing protein</fullName>
    </submittedName>
</protein>
<dbReference type="InterPro" id="IPR008979">
    <property type="entry name" value="Galactose-bd-like_sf"/>
</dbReference>
<dbReference type="InterPro" id="IPR057561">
    <property type="entry name" value="NADase_transloc"/>
</dbReference>
<dbReference type="NCBIfam" id="NF047619">
    <property type="entry name" value="NADase_discoid"/>
    <property type="match status" value="1"/>
</dbReference>
<comment type="caution">
    <text evidence="5">The sequence shown here is derived from an EMBL/GenBank/DDBJ whole genome shotgun (WGS) entry which is preliminary data.</text>
</comment>
<dbReference type="Pfam" id="PF13248">
    <property type="entry name" value="Zn_ribbon_3"/>
    <property type="match status" value="1"/>
</dbReference>
<feature type="domain" description="Zinc-ribbon" evidence="3">
    <location>
        <begin position="82"/>
        <end position="103"/>
    </location>
</feature>
<evidence type="ECO:0000256" key="2">
    <source>
        <dbReference type="SAM" id="Phobius"/>
    </source>
</evidence>
<dbReference type="Proteomes" id="UP001597417">
    <property type="component" value="Unassembled WGS sequence"/>
</dbReference>
<dbReference type="EMBL" id="JBHUKR010000006">
    <property type="protein sequence ID" value="MFD2416391.1"/>
    <property type="molecule type" value="Genomic_DNA"/>
</dbReference>
<dbReference type="InterPro" id="IPR059113">
    <property type="entry name" value="Znf_ribbon"/>
</dbReference>
<dbReference type="SUPFAM" id="SSF49785">
    <property type="entry name" value="Galactose-binding domain-like"/>
    <property type="match status" value="1"/>
</dbReference>
<keyword evidence="6" id="KW-1185">Reference proteome</keyword>
<keyword evidence="2" id="KW-1133">Transmembrane helix</keyword>
<dbReference type="Gene3D" id="2.60.120.260">
    <property type="entry name" value="Galactose-binding domain-like"/>
    <property type="match status" value="1"/>
</dbReference>
<name>A0ABW5FUL8_9PSEU</name>
<evidence type="ECO:0000313" key="6">
    <source>
        <dbReference type="Proteomes" id="UP001597417"/>
    </source>
</evidence>
<organism evidence="5 6">
    <name type="scientific">Amycolatopsis pigmentata</name>
    <dbReference type="NCBI Taxonomy" id="450801"/>
    <lineage>
        <taxon>Bacteria</taxon>
        <taxon>Bacillati</taxon>
        <taxon>Actinomycetota</taxon>
        <taxon>Actinomycetes</taxon>
        <taxon>Pseudonocardiales</taxon>
        <taxon>Pseudonocardiaceae</taxon>
        <taxon>Amycolatopsis</taxon>
    </lineage>
</organism>
<dbReference type="RefSeq" id="WP_378263135.1">
    <property type="nucleotide sequence ID" value="NZ_JBHUKR010000006.1"/>
</dbReference>
<evidence type="ECO:0000313" key="5">
    <source>
        <dbReference type="EMBL" id="MFD2416391.1"/>
    </source>
</evidence>
<keyword evidence="2" id="KW-0812">Transmembrane</keyword>
<feature type="domain" description="Putative zinc-ribbon" evidence="4">
    <location>
        <begin position="1"/>
        <end position="23"/>
    </location>
</feature>
<reference evidence="6" key="1">
    <citation type="journal article" date="2019" name="Int. J. Syst. Evol. Microbiol.">
        <title>The Global Catalogue of Microorganisms (GCM) 10K type strain sequencing project: providing services to taxonomists for standard genome sequencing and annotation.</title>
        <authorList>
            <consortium name="The Broad Institute Genomics Platform"/>
            <consortium name="The Broad Institute Genome Sequencing Center for Infectious Disease"/>
            <person name="Wu L."/>
            <person name="Ma J."/>
        </authorList>
    </citation>
    <scope>NUCLEOTIDE SEQUENCE [LARGE SCALE GENOMIC DNA]</scope>
    <source>
        <strain evidence="6">CGMCC 4.7645</strain>
    </source>
</reference>
<feature type="compositionally biased region" description="Low complexity" evidence="1">
    <location>
        <begin position="51"/>
        <end position="60"/>
    </location>
</feature>
<dbReference type="Pfam" id="PF13240">
    <property type="entry name" value="Zn_Ribbon_1"/>
    <property type="match status" value="1"/>
</dbReference>